<dbReference type="InterPro" id="IPR036291">
    <property type="entry name" value="NAD(P)-bd_dom_sf"/>
</dbReference>
<dbReference type="InterPro" id="IPR000873">
    <property type="entry name" value="AMP-dep_synth/lig_dom"/>
</dbReference>
<evidence type="ECO:0000259" key="5">
    <source>
        <dbReference type="PROSITE" id="PS50075"/>
    </source>
</evidence>
<dbReference type="Pfam" id="PF16197">
    <property type="entry name" value="KAsynt_C_assoc"/>
    <property type="match status" value="1"/>
</dbReference>
<dbReference type="InterPro" id="IPR013968">
    <property type="entry name" value="PKS_KR"/>
</dbReference>
<dbReference type="InterPro" id="IPR023213">
    <property type="entry name" value="CAT-like_dom_sf"/>
</dbReference>
<evidence type="ECO:0000256" key="1">
    <source>
        <dbReference type="ARBA" id="ARBA00001957"/>
    </source>
</evidence>
<dbReference type="InterPro" id="IPR032821">
    <property type="entry name" value="PKS_assoc"/>
</dbReference>
<dbReference type="Pfam" id="PF08659">
    <property type="entry name" value="KR"/>
    <property type="match status" value="1"/>
</dbReference>
<dbReference type="InterPro" id="IPR036736">
    <property type="entry name" value="ACP-like_sf"/>
</dbReference>
<dbReference type="PANTHER" id="PTHR45527:SF1">
    <property type="entry name" value="FATTY ACID SYNTHASE"/>
    <property type="match status" value="1"/>
</dbReference>
<evidence type="ECO:0000259" key="6">
    <source>
        <dbReference type="PROSITE" id="PS52004"/>
    </source>
</evidence>
<dbReference type="Gene3D" id="3.40.47.10">
    <property type="match status" value="1"/>
</dbReference>
<evidence type="ECO:0000256" key="2">
    <source>
        <dbReference type="ARBA" id="ARBA00022450"/>
    </source>
</evidence>
<dbReference type="Pfam" id="PF00975">
    <property type="entry name" value="Thioesterase"/>
    <property type="match status" value="1"/>
</dbReference>
<keyword evidence="3" id="KW-0597">Phosphoprotein</keyword>
<dbReference type="Gene3D" id="3.30.559.30">
    <property type="entry name" value="Nonribosomal peptide synthetase, condensation domain"/>
    <property type="match status" value="1"/>
</dbReference>
<proteinExistence type="predicted"/>
<evidence type="ECO:0000256" key="3">
    <source>
        <dbReference type="ARBA" id="ARBA00022553"/>
    </source>
</evidence>
<dbReference type="Gene3D" id="1.10.1240.100">
    <property type="match status" value="1"/>
</dbReference>
<dbReference type="SUPFAM" id="SSF53901">
    <property type="entry name" value="Thiolase-like"/>
    <property type="match status" value="1"/>
</dbReference>
<dbReference type="NCBIfam" id="TIGR01733">
    <property type="entry name" value="AA-adenyl-dom"/>
    <property type="match status" value="1"/>
</dbReference>
<dbReference type="Pfam" id="PF02801">
    <property type="entry name" value="Ketoacyl-synt_C"/>
    <property type="match status" value="1"/>
</dbReference>
<dbReference type="Pfam" id="PF00550">
    <property type="entry name" value="PP-binding"/>
    <property type="match status" value="2"/>
</dbReference>
<dbReference type="SUPFAM" id="SSF53474">
    <property type="entry name" value="alpha/beta-Hydrolases"/>
    <property type="match status" value="1"/>
</dbReference>
<protein>
    <submittedName>
        <fullName evidence="7">Amino acid adenylation domain-containing protein</fullName>
    </submittedName>
</protein>
<dbReference type="InterPro" id="IPR042099">
    <property type="entry name" value="ANL_N_sf"/>
</dbReference>
<dbReference type="Gene3D" id="3.40.50.1820">
    <property type="entry name" value="alpha/beta hydrolase"/>
    <property type="match status" value="1"/>
</dbReference>
<feature type="domain" description="Carrier" evidence="5">
    <location>
        <begin position="1569"/>
        <end position="1643"/>
    </location>
</feature>
<dbReference type="SUPFAM" id="SSF51735">
    <property type="entry name" value="NAD(P)-binding Rossmann-fold domains"/>
    <property type="match status" value="2"/>
</dbReference>
<dbReference type="GO" id="GO:0047527">
    <property type="term" value="F:2,3-dihydroxybenzoate-serine ligase activity"/>
    <property type="evidence" value="ECO:0007669"/>
    <property type="project" value="TreeGrafter"/>
</dbReference>
<reference evidence="7 8" key="1">
    <citation type="submission" date="2020-04" db="EMBL/GenBank/DDBJ databases">
        <title>Draft genome of Leeia sp. IMCC25680.</title>
        <authorList>
            <person name="Song J."/>
            <person name="Cho J.-C."/>
        </authorList>
    </citation>
    <scope>NUCLEOTIDE SEQUENCE [LARGE SCALE GENOMIC DNA]</scope>
    <source>
        <strain evidence="7 8">IMCC25680</strain>
    </source>
</reference>
<comment type="cofactor">
    <cofactor evidence="1">
        <name>pantetheine 4'-phosphate</name>
        <dbReference type="ChEBI" id="CHEBI:47942"/>
    </cofactor>
</comment>
<dbReference type="InterPro" id="IPR020845">
    <property type="entry name" value="AMP-binding_CS"/>
</dbReference>
<name>A0A847RVC5_9NEIS</name>
<dbReference type="Gene3D" id="1.10.1200.10">
    <property type="entry name" value="ACP-like"/>
    <property type="match status" value="3"/>
</dbReference>
<feature type="domain" description="Ketosynthase family 3 (KS3)" evidence="6">
    <location>
        <begin position="1667"/>
        <end position="2075"/>
    </location>
</feature>
<dbReference type="Pfam" id="PF00668">
    <property type="entry name" value="Condensation"/>
    <property type="match status" value="1"/>
</dbReference>
<dbReference type="RefSeq" id="WP_168875438.1">
    <property type="nucleotide sequence ID" value="NZ_JABAIM010000001.1"/>
</dbReference>
<dbReference type="GO" id="GO:0016746">
    <property type="term" value="F:acyltransferase activity"/>
    <property type="evidence" value="ECO:0007669"/>
    <property type="project" value="InterPro"/>
</dbReference>
<dbReference type="InterPro" id="IPR045851">
    <property type="entry name" value="AMP-bd_C_sf"/>
</dbReference>
<dbReference type="InterPro" id="IPR020841">
    <property type="entry name" value="PKS_Beta-ketoAc_synthase_dom"/>
</dbReference>
<evidence type="ECO:0000313" key="8">
    <source>
        <dbReference type="Proteomes" id="UP000587991"/>
    </source>
</evidence>
<accession>A0A847RVC5</accession>
<dbReference type="Gene3D" id="3.40.50.720">
    <property type="entry name" value="NAD(P)-binding Rossmann-like Domain"/>
    <property type="match status" value="1"/>
</dbReference>
<dbReference type="Gene3D" id="3.40.50.12780">
    <property type="entry name" value="N-terminal domain of ligase-like"/>
    <property type="match status" value="2"/>
</dbReference>
<organism evidence="7 8">
    <name type="scientific">Leeia aquatica</name>
    <dbReference type="NCBI Taxonomy" id="2725557"/>
    <lineage>
        <taxon>Bacteria</taxon>
        <taxon>Pseudomonadati</taxon>
        <taxon>Pseudomonadota</taxon>
        <taxon>Betaproteobacteria</taxon>
        <taxon>Neisseriales</taxon>
        <taxon>Leeiaceae</taxon>
        <taxon>Leeia</taxon>
    </lineage>
</organism>
<evidence type="ECO:0000256" key="4">
    <source>
        <dbReference type="ARBA" id="ARBA00022679"/>
    </source>
</evidence>
<keyword evidence="4" id="KW-0808">Transferase</keyword>
<dbReference type="PROSITE" id="PS00012">
    <property type="entry name" value="PHOSPHOPANTETHEINE"/>
    <property type="match status" value="1"/>
</dbReference>
<keyword evidence="8" id="KW-1185">Reference proteome</keyword>
<sequence>MTAINQPQSVRQGLLLPAWQQQLAQHLHLPAVEDGQVRLDRQQLDTLSSQLAAGLQRRGIQPGQTVAVCLPRSWKLAVAFLGLLKAGSVVLPLDRQSPAERIGYMLEDASCSFAVLDESCPSALMPAQVQQGWFDGLLDTPASAWTPCNTAADHAFIIYTSGSTGKPKGVRIPEAGIMRLAQPGYIQQDAGQRYGCASNPAFDAINFEVWVPLLTGGCMVILQDECLQKPEQLTAVLSQLGIHTLFLTVSLFNAIADQQMTCFSSLTQLLVGGEALNADLIRRWYQHNPASPTRIFNVYGPTECSTFALCWPIPRDLSVSQVPIGWPIAETGLAVLNAAGEPVAAGETGELCLSGAGLTPGYLHLEEANRTAFILLPEGDGQQIRFYRTGDLVRVGPDGAIDYIGRKDRQVKVRGFRIEPSEVEQQIARHPQVRQVYVCTRQAVAHGPHELLAYIQPGDELELPGLLQHMAEHLPPYMQPHWLFKVSHFPLNANGKVDRQRLLAEHDTPWRMQRDTVALSDHETAFLALAQTVLDCGPLGREDYWLANGGDSLKALRLRFECRRRWHKDLAPEALFKQPLGALAALLLQAADTDYPPLPAVSESDAVAASAEQQRLWWVQQHGRQQSAYGVLFAWQLSTAPDWAVLAAALRQLVVDYPALRTALVSQGASLLQQPGPVYDPCHFGAEGPATRSKNWQTLAAHLLRQPFDLSQPGLFHAYACHDANPGQFVLLLHMHHVAVDGWSMNLLFAALSERYQALLSGQAPVVTAAPDTRQWARWQAQWRQHPRYQQQLHTLLSCYQRAEDIERLVLPESTQAENGAMLVQHWGLDKRNLLDHYASRQQLTRFQVLLPLFAVTVYAVTGLLRLRIATPVANRVIPEFEHSVGMLANTLLLPLQLDAVTGLSSQLPQLAAEVGRLLGCQEVLLDDVLTAAPALFPAGQSLFDFMFVLENTRYDQFQLADIRARLQWVKPAQAKCPLLLSVVEQENGFDCVWEYAADVFSPEHIQQFAHVFSQLLDRLPLLEQEDPPLHALAQQNRALPAMMGQGVTVPLLYDRVCDAFHDQVLRTPQAVALQSAGRLWTYQQLDQLADALAVQIQAQGTLPQDETAEAHVALYLDASPEHIVSILALARLNLTIVPLDPSYPPALLQHVLQQVSPLMVLTQAQQRGAVSRLLAGQQVPVLDVTLHASSASPQRRAGQRPLYTLFTSGSTGTPKGVQVSDRILCNLMQWQSAAGGLKPAARTLQYAMLSFDVSFQEILSTLCSGGCLHLMWAGGRQDAPAILDYMQQHAIERLFLPYVALQMLAEHGVRLQQFPSALKEVVTAGEQLLSTEAIRAWFAGMAGSRLFNHYGPTETHVISSLCLQGDPVSWPEQPAIGFAVDNMGLRVVDDQDIPVMPGVVGHLQLGGAFIAPCYLADATRNAAHFLQEASGHYWYRSGDLACFDRDGRLHYLGRDDQQVKLSGQRLELGQVEVALMQCAEVQQALVVMDPQQKRLVACLCCHGSMPDREQLEQHLANSLPAHVRVAEYRVLASLPRTASGKLDRRQALAVPYTALPGATLATVAMPSEPMSSLELQLAGWFEAAVGQPIAVEQRFFDAGANSLGLMRFHLRCCDGLGRDFPVSTLFEHVTIRSLARFLQPAAAHSQVAGAPEAGATAVTSAPEGSEDRIAIIGMAVRMPGANDLASFWNMMVEGRSGISYFPVEEGRVGARSQMQGILDFDPGWFGISRQEASQMDPQQRHLLMCCVQALSHAGIRDPQAMRIGLVASCGENTYYQSQLLEGDPASRPDSFQMALHHDKDFLATKVAYHLGLTGPVFTVQSACSSSLVGTHVASAFLRQGESEVMLVGGSLVDTLLTEGYTYRPQHIFSKDGHCRPFSDDATGTIAGSGVAVVVLKPLRFAIEDGDTVYGVLAGSAINNDGRDKLGYAAPSVNGQRDVIRESLWRSGLAPEQVSYVEAHGTGTQLGDPVEVAALRQAYDVAPGHHCALSAVKSQIGHLGAAAGVAGLIRVTLSVYHGLIPPTIDFHQLNPKLAGQLEPFHIPRVAERWPEGKPRIAGISSFGIGGSNAHALVMQGPDVVLQGSAIHCLMLSSRSEAALRQDVTALADYLTANPHQYSVVLRHLQAGRPTHAWRVAAQCADAASAVAWLRQVSPQQVQASGGVRYSAGQSASELAAFWLSGGEIKWPDGPAAPPWDMPVPSFQLERFSFERKPASIAGPMDAAGKLPSSEWLHQMQWIRRQPLSACLARPSSHTLLWMCAEPLSEAEYQHLARLYARVVVAVAHASQTLPGGVAGYDPADPASVDRLLQHVAQGSTAVEAVYALPLALRDAMDVQQAEACCLDWPALFLQRWFSRAEPPALSVYWLSVEAQAVMLPTQHPAQALLAGIHEVGPQELPLRSCWIDLDRHNVARASNIVPAMMPEAEGRLAVRYGYLWQPVLQPVPTPVTPAPALDLPSGGCHVILGGSGGIGSTLAATLLQDEQAQLILLSRSGELPQRLQPWQTRCHVIQADLSSAMFSVDQVLQAIAKQTDQVSSVIHAVGAAAGGLIMQRDARSMREGRAAKLNGALLAERLIQHYQPRLALYCSSMSAWFGGVGQMDYAATNSVLDALANQSDPLNPVTRRISINWDIWKDVGMASTALSQDRVHQAHLAMGLTATEGEQVFRAALAARQPQILVSTTPLHQAAQFYRAPVTPAQQSGAADLAQIKAHLQDCLCRWLGLSEIADDANWYDSGADSLTLLDVLAELEQQYGIVLSLSQLSHKVSLQECLTKVAALMQDGNPASSVSIDVWQRGSGHNLLCLVHPVGGDIQAYRPLVSRLGADQTICLIADPALSQNVAQTCSIAERAHDYLAALEQHFPPSQWQWQLAGWSFGAWVVSEMASQLEQRHAPASHVLLLDPPAPGSGRLFANYSQAEIEAVFRQELAGAQPREAGEHAHYVSRLTATCQRNLASMVDYAFPTLSRTPVSLMVASQAEEGLGGLSAPTAQDRQAWTRHLPRLVHWQVLATTHYGLMRQPMVEQVAHHLLSLHEHGVHAC</sequence>
<dbReference type="InterPro" id="IPR025110">
    <property type="entry name" value="AMP-bd_C"/>
</dbReference>
<dbReference type="InterPro" id="IPR057326">
    <property type="entry name" value="KR_dom"/>
</dbReference>
<dbReference type="PROSITE" id="PS50075">
    <property type="entry name" value="CARRIER"/>
    <property type="match status" value="2"/>
</dbReference>
<dbReference type="Pfam" id="PF00109">
    <property type="entry name" value="ketoacyl-synt"/>
    <property type="match status" value="1"/>
</dbReference>
<dbReference type="InterPro" id="IPR029058">
    <property type="entry name" value="AB_hydrolase_fold"/>
</dbReference>
<dbReference type="GO" id="GO:0005829">
    <property type="term" value="C:cytosol"/>
    <property type="evidence" value="ECO:0007669"/>
    <property type="project" value="TreeGrafter"/>
</dbReference>
<gene>
    <name evidence="7" type="ORF">HF682_01220</name>
</gene>
<keyword evidence="2" id="KW-0596">Phosphopantetheine</keyword>
<dbReference type="SUPFAM" id="SSF52777">
    <property type="entry name" value="CoA-dependent acyltransferases"/>
    <property type="match status" value="2"/>
</dbReference>
<comment type="caution">
    <text evidence="7">The sequence shown here is derived from an EMBL/GenBank/DDBJ whole genome shotgun (WGS) entry which is preliminary data.</text>
</comment>
<dbReference type="SMART" id="SM00822">
    <property type="entry name" value="PKS_KR"/>
    <property type="match status" value="1"/>
</dbReference>
<dbReference type="SMART" id="SM00825">
    <property type="entry name" value="PKS_KS"/>
    <property type="match status" value="1"/>
</dbReference>
<dbReference type="EMBL" id="JABAIM010000001">
    <property type="protein sequence ID" value="NLR73781.1"/>
    <property type="molecule type" value="Genomic_DNA"/>
</dbReference>
<dbReference type="Proteomes" id="UP000587991">
    <property type="component" value="Unassembled WGS sequence"/>
</dbReference>
<dbReference type="Gene3D" id="3.30.300.30">
    <property type="match status" value="2"/>
</dbReference>
<dbReference type="InterPro" id="IPR006162">
    <property type="entry name" value="Ppantetheine_attach_site"/>
</dbReference>
<dbReference type="SUPFAM" id="SSF47336">
    <property type="entry name" value="ACP-like"/>
    <property type="match status" value="3"/>
</dbReference>
<dbReference type="PROSITE" id="PS52004">
    <property type="entry name" value="KS3_2"/>
    <property type="match status" value="1"/>
</dbReference>
<dbReference type="InterPro" id="IPR009081">
    <property type="entry name" value="PP-bd_ACP"/>
</dbReference>
<dbReference type="GO" id="GO:0009239">
    <property type="term" value="P:enterobactin biosynthetic process"/>
    <property type="evidence" value="ECO:0007669"/>
    <property type="project" value="TreeGrafter"/>
</dbReference>
<dbReference type="Pfam" id="PF00501">
    <property type="entry name" value="AMP-binding"/>
    <property type="match status" value="2"/>
</dbReference>
<dbReference type="SMART" id="SM00823">
    <property type="entry name" value="PKS_PP"/>
    <property type="match status" value="2"/>
</dbReference>
<dbReference type="CDD" id="cd00833">
    <property type="entry name" value="PKS"/>
    <property type="match status" value="1"/>
</dbReference>
<dbReference type="Pfam" id="PF13193">
    <property type="entry name" value="AMP-binding_C"/>
    <property type="match status" value="1"/>
</dbReference>
<dbReference type="GO" id="GO:0009366">
    <property type="term" value="C:enterobactin synthetase complex"/>
    <property type="evidence" value="ECO:0007669"/>
    <property type="project" value="TreeGrafter"/>
</dbReference>
<dbReference type="InterPro" id="IPR014030">
    <property type="entry name" value="Ketoacyl_synth_N"/>
</dbReference>
<dbReference type="InterPro" id="IPR016039">
    <property type="entry name" value="Thiolase-like"/>
</dbReference>
<feature type="domain" description="Carrier" evidence="5">
    <location>
        <begin position="2703"/>
        <end position="2778"/>
    </location>
</feature>
<dbReference type="Gene3D" id="3.30.559.10">
    <property type="entry name" value="Chloramphenicol acetyltransferase-like domain"/>
    <property type="match status" value="1"/>
</dbReference>
<dbReference type="InterPro" id="IPR010071">
    <property type="entry name" value="AA_adenyl_dom"/>
</dbReference>
<dbReference type="PANTHER" id="PTHR45527">
    <property type="entry name" value="NONRIBOSOMAL PEPTIDE SYNTHETASE"/>
    <property type="match status" value="1"/>
</dbReference>
<evidence type="ECO:0000313" key="7">
    <source>
        <dbReference type="EMBL" id="NLR73781.1"/>
    </source>
</evidence>
<dbReference type="SUPFAM" id="SSF56801">
    <property type="entry name" value="Acetyl-CoA synthetase-like"/>
    <property type="match status" value="2"/>
</dbReference>
<dbReference type="InterPro" id="IPR014031">
    <property type="entry name" value="Ketoacyl_synth_C"/>
</dbReference>
<dbReference type="GO" id="GO:0031177">
    <property type="term" value="F:phosphopantetheine binding"/>
    <property type="evidence" value="ECO:0007669"/>
    <property type="project" value="InterPro"/>
</dbReference>
<dbReference type="InterPro" id="IPR020806">
    <property type="entry name" value="PKS_PP-bd"/>
</dbReference>
<dbReference type="GO" id="GO:0043041">
    <property type="term" value="P:amino acid activation for nonribosomal peptide biosynthetic process"/>
    <property type="evidence" value="ECO:0007669"/>
    <property type="project" value="TreeGrafter"/>
</dbReference>
<dbReference type="InterPro" id="IPR001031">
    <property type="entry name" value="Thioesterase"/>
</dbReference>
<dbReference type="PROSITE" id="PS00455">
    <property type="entry name" value="AMP_BINDING"/>
    <property type="match status" value="1"/>
</dbReference>
<dbReference type="InterPro" id="IPR001242">
    <property type="entry name" value="Condensation_dom"/>
</dbReference>